<dbReference type="AlphaFoldDB" id="A0A8S1X4B6"/>
<dbReference type="OrthoDB" id="310171at2759"/>
<reference evidence="1" key="1">
    <citation type="submission" date="2021-01" db="EMBL/GenBank/DDBJ databases">
        <authorList>
            <consortium name="Genoscope - CEA"/>
            <person name="William W."/>
        </authorList>
    </citation>
    <scope>NUCLEOTIDE SEQUENCE</scope>
</reference>
<dbReference type="Proteomes" id="UP000689195">
    <property type="component" value="Unassembled WGS sequence"/>
</dbReference>
<proteinExistence type="predicted"/>
<evidence type="ECO:0000313" key="2">
    <source>
        <dbReference type="Proteomes" id="UP000689195"/>
    </source>
</evidence>
<sequence>MSKFQDDMGPSQNQIRQRKALENLINQQNKSKSKQTQRTHILVQQLKPQNCMEKLNISQLKSQKMEMDRKIIKNSLLQDIGNIELEIQKMTVEYKTPVNKTQIIDSNNGLFNQKVIAYQLNQTDVSKSDHKISLIHRHQTSNDNTTKLTKTNLISEASYLKLAESMRNYSNQKKSVEVKIIDKPKTKPYNILSTKQQSDINIQKKQNCDVQNSIKTQIPQDNRLSQKINSERNKTTQIKSILKQTSFHTQDINCIQHNLISNVQIKLDNEHNQIYNKFNDDNKLDKALKIYNTLKQLVHKDSQSQTQVREQKN</sequence>
<dbReference type="EMBL" id="CAJJDO010000109">
    <property type="protein sequence ID" value="CAD8195379.1"/>
    <property type="molecule type" value="Genomic_DNA"/>
</dbReference>
<evidence type="ECO:0000313" key="1">
    <source>
        <dbReference type="EMBL" id="CAD8195379.1"/>
    </source>
</evidence>
<accession>A0A8S1X4B6</accession>
<name>A0A8S1X4B6_9CILI</name>
<organism evidence="1 2">
    <name type="scientific">Paramecium pentaurelia</name>
    <dbReference type="NCBI Taxonomy" id="43138"/>
    <lineage>
        <taxon>Eukaryota</taxon>
        <taxon>Sar</taxon>
        <taxon>Alveolata</taxon>
        <taxon>Ciliophora</taxon>
        <taxon>Intramacronucleata</taxon>
        <taxon>Oligohymenophorea</taxon>
        <taxon>Peniculida</taxon>
        <taxon>Parameciidae</taxon>
        <taxon>Paramecium</taxon>
    </lineage>
</organism>
<protein>
    <submittedName>
        <fullName evidence="1">Uncharacterized protein</fullName>
    </submittedName>
</protein>
<gene>
    <name evidence="1" type="ORF">PPENT_87.1.T1090089</name>
</gene>
<keyword evidence="2" id="KW-1185">Reference proteome</keyword>
<comment type="caution">
    <text evidence="1">The sequence shown here is derived from an EMBL/GenBank/DDBJ whole genome shotgun (WGS) entry which is preliminary data.</text>
</comment>